<proteinExistence type="predicted"/>
<name>A0ABP8WJE3_9MICC</name>
<dbReference type="EMBL" id="BAABLN010000003">
    <property type="protein sequence ID" value="GAA4690799.1"/>
    <property type="molecule type" value="Genomic_DNA"/>
</dbReference>
<protein>
    <submittedName>
        <fullName evidence="2">Uncharacterized protein</fullName>
    </submittedName>
</protein>
<evidence type="ECO:0000313" key="2">
    <source>
        <dbReference type="EMBL" id="GAA4690799.1"/>
    </source>
</evidence>
<reference evidence="3" key="1">
    <citation type="journal article" date="2019" name="Int. J. Syst. Evol. Microbiol.">
        <title>The Global Catalogue of Microorganisms (GCM) 10K type strain sequencing project: providing services to taxonomists for standard genome sequencing and annotation.</title>
        <authorList>
            <consortium name="The Broad Institute Genomics Platform"/>
            <consortium name="The Broad Institute Genome Sequencing Center for Infectious Disease"/>
            <person name="Wu L."/>
            <person name="Ma J."/>
        </authorList>
    </citation>
    <scope>NUCLEOTIDE SEQUENCE [LARGE SCALE GENOMIC DNA]</scope>
    <source>
        <strain evidence="3">JCM 18958</strain>
    </source>
</reference>
<accession>A0ABP8WJE3</accession>
<sequence>MLNPDPSGEQLHGGVPEELFIPAAPVGKGLHHWAFTQVQGGNTFHPWNLREYPPTQIPLSTGCGPAVSQDVGDSSVPEE</sequence>
<evidence type="ECO:0000256" key="1">
    <source>
        <dbReference type="SAM" id="MobiDB-lite"/>
    </source>
</evidence>
<organism evidence="2 3">
    <name type="scientific">Kocuria gwangalliensis</name>
    <dbReference type="NCBI Taxonomy" id="501592"/>
    <lineage>
        <taxon>Bacteria</taxon>
        <taxon>Bacillati</taxon>
        <taxon>Actinomycetota</taxon>
        <taxon>Actinomycetes</taxon>
        <taxon>Micrococcales</taxon>
        <taxon>Micrococcaceae</taxon>
        <taxon>Kocuria</taxon>
    </lineage>
</organism>
<comment type="caution">
    <text evidence="2">The sequence shown here is derived from an EMBL/GenBank/DDBJ whole genome shotgun (WGS) entry which is preliminary data.</text>
</comment>
<gene>
    <name evidence="2" type="ORF">GCM10025781_04630</name>
</gene>
<evidence type="ECO:0000313" key="3">
    <source>
        <dbReference type="Proteomes" id="UP001501446"/>
    </source>
</evidence>
<dbReference type="Proteomes" id="UP001501446">
    <property type="component" value="Unassembled WGS sequence"/>
</dbReference>
<feature type="region of interest" description="Disordered" evidence="1">
    <location>
        <begin position="60"/>
        <end position="79"/>
    </location>
</feature>
<keyword evidence="3" id="KW-1185">Reference proteome</keyword>